<reference evidence="7" key="1">
    <citation type="journal article" date="2017" name="Genome Biol.">
        <title>Comparative genomics reveals high biological diversity and specific adaptations in the industrially and medically important fungal genus Aspergillus.</title>
        <authorList>
            <person name="de Vries R.P."/>
            <person name="Riley R."/>
            <person name="Wiebenga A."/>
            <person name="Aguilar-Osorio G."/>
            <person name="Amillis S."/>
            <person name="Uchima C.A."/>
            <person name="Anderluh G."/>
            <person name="Asadollahi M."/>
            <person name="Askin M."/>
            <person name="Barry K."/>
            <person name="Battaglia E."/>
            <person name="Bayram O."/>
            <person name="Benocci T."/>
            <person name="Braus-Stromeyer S.A."/>
            <person name="Caldana C."/>
            <person name="Canovas D."/>
            <person name="Cerqueira G.C."/>
            <person name="Chen F."/>
            <person name="Chen W."/>
            <person name="Choi C."/>
            <person name="Clum A."/>
            <person name="Dos Santos R.A."/>
            <person name="Damasio A.R."/>
            <person name="Diallinas G."/>
            <person name="Emri T."/>
            <person name="Fekete E."/>
            <person name="Flipphi M."/>
            <person name="Freyberg S."/>
            <person name="Gallo A."/>
            <person name="Gournas C."/>
            <person name="Habgood R."/>
            <person name="Hainaut M."/>
            <person name="Harispe M.L."/>
            <person name="Henrissat B."/>
            <person name="Hilden K.S."/>
            <person name="Hope R."/>
            <person name="Hossain A."/>
            <person name="Karabika E."/>
            <person name="Karaffa L."/>
            <person name="Karanyi Z."/>
            <person name="Krasevec N."/>
            <person name="Kuo A."/>
            <person name="Kusch H."/>
            <person name="LaButti K."/>
            <person name="Lagendijk E.L."/>
            <person name="Lapidus A."/>
            <person name="Levasseur A."/>
            <person name="Lindquist E."/>
            <person name="Lipzen A."/>
            <person name="Logrieco A.F."/>
            <person name="MacCabe A."/>
            <person name="Maekelae M.R."/>
            <person name="Malavazi I."/>
            <person name="Melin P."/>
            <person name="Meyer V."/>
            <person name="Mielnichuk N."/>
            <person name="Miskei M."/>
            <person name="Molnar A.P."/>
            <person name="Mule G."/>
            <person name="Ngan C.Y."/>
            <person name="Orejas M."/>
            <person name="Orosz E."/>
            <person name="Ouedraogo J.P."/>
            <person name="Overkamp K.M."/>
            <person name="Park H.-S."/>
            <person name="Perrone G."/>
            <person name="Piumi F."/>
            <person name="Punt P.J."/>
            <person name="Ram A.F."/>
            <person name="Ramon A."/>
            <person name="Rauscher S."/>
            <person name="Record E."/>
            <person name="Riano-Pachon D.M."/>
            <person name="Robert V."/>
            <person name="Roehrig J."/>
            <person name="Ruller R."/>
            <person name="Salamov A."/>
            <person name="Salih N.S."/>
            <person name="Samson R.A."/>
            <person name="Sandor E."/>
            <person name="Sanguinetti M."/>
            <person name="Schuetze T."/>
            <person name="Sepcic K."/>
            <person name="Shelest E."/>
            <person name="Sherlock G."/>
            <person name="Sophianopoulou V."/>
            <person name="Squina F.M."/>
            <person name="Sun H."/>
            <person name="Susca A."/>
            <person name="Todd R.B."/>
            <person name="Tsang A."/>
            <person name="Unkles S.E."/>
            <person name="van de Wiele N."/>
            <person name="van Rossen-Uffink D."/>
            <person name="Oliveira J.V."/>
            <person name="Vesth T.C."/>
            <person name="Visser J."/>
            <person name="Yu J.-H."/>
            <person name="Zhou M."/>
            <person name="Andersen M.R."/>
            <person name="Archer D.B."/>
            <person name="Baker S.E."/>
            <person name="Benoit I."/>
            <person name="Brakhage A.A."/>
            <person name="Braus G.H."/>
            <person name="Fischer R."/>
            <person name="Frisvad J.C."/>
            <person name="Goldman G.H."/>
            <person name="Houbraken J."/>
            <person name="Oakley B."/>
            <person name="Pocsi I."/>
            <person name="Scazzocchio C."/>
            <person name="Seiboth B."/>
            <person name="vanKuyk P.A."/>
            <person name="Wortman J."/>
            <person name="Dyer P.S."/>
            <person name="Grigoriev I.V."/>
        </authorList>
    </citation>
    <scope>NUCLEOTIDE SEQUENCE [LARGE SCALE GENOMIC DNA]</scope>
    <source>
        <strain evidence="7">CBS 583.65</strain>
    </source>
</reference>
<dbReference type="Pfam" id="PF00348">
    <property type="entry name" value="polyprenyl_synt"/>
    <property type="match status" value="1"/>
</dbReference>
<dbReference type="STRING" id="1036611.A0A1L9PQV1"/>
<proteinExistence type="inferred from homology"/>
<evidence type="ECO:0000256" key="4">
    <source>
        <dbReference type="ARBA" id="ARBA00022842"/>
    </source>
</evidence>
<keyword evidence="2 5" id="KW-0808">Transferase</keyword>
<dbReference type="Proteomes" id="UP000184073">
    <property type="component" value="Unassembled WGS sequence"/>
</dbReference>
<dbReference type="GO" id="GO:0045337">
    <property type="term" value="P:farnesyl diphosphate biosynthetic process"/>
    <property type="evidence" value="ECO:0007669"/>
    <property type="project" value="TreeGrafter"/>
</dbReference>
<dbReference type="GO" id="GO:0043386">
    <property type="term" value="P:mycotoxin biosynthetic process"/>
    <property type="evidence" value="ECO:0007669"/>
    <property type="project" value="UniProtKB-ARBA"/>
</dbReference>
<dbReference type="PANTHER" id="PTHR11525">
    <property type="entry name" value="FARNESYL-PYROPHOSPHATE SYNTHETASE"/>
    <property type="match status" value="1"/>
</dbReference>
<dbReference type="GO" id="GO:0004337">
    <property type="term" value="F:(2E,6E)-farnesyl diphosphate synthase activity"/>
    <property type="evidence" value="ECO:0007669"/>
    <property type="project" value="TreeGrafter"/>
</dbReference>
<protein>
    <recommendedName>
        <fullName evidence="8">Farnesyl diphosphate synthase</fullName>
    </recommendedName>
</protein>
<name>A0A1L9PQV1_ASPVE</name>
<evidence type="ECO:0000313" key="6">
    <source>
        <dbReference type="EMBL" id="OJJ03880.1"/>
    </source>
</evidence>
<dbReference type="RefSeq" id="XP_040669642.1">
    <property type="nucleotide sequence ID" value="XM_040814897.1"/>
</dbReference>
<dbReference type="InterPro" id="IPR008949">
    <property type="entry name" value="Isoprenoid_synthase_dom_sf"/>
</dbReference>
<dbReference type="VEuPathDB" id="FungiDB:ASPVEDRAFT_54187"/>
<dbReference type="GO" id="GO:0004161">
    <property type="term" value="F:dimethylallyltranstransferase activity"/>
    <property type="evidence" value="ECO:0007669"/>
    <property type="project" value="TreeGrafter"/>
</dbReference>
<sequence length="357" mass="40773">MVGVTTVQEQEFDALWLVLKNEIKQFLKENNMTCEVLERLDWSLDTNTLSGRRSRGRQVCNSARVLAGSSTPIRKQQELELNTLGWLVQLQSSYVFLCDDIIDGSLLRRGQPTWWSRPEIGKTAVNDAFLINFCIYFLLKKHFKHHPAYTSLFELFQNSSFLTEAGQAGDHLVGGNPGNFDQFTMENYERVIKGKTGHYICLPVLVALTYLKMDTPKNMGQSCDTLMAISYFLQVQDDYLDVFGDPAVTGKIGTDIQENKCSWLIVQALERCTPEQRKVLQRCYGQPDDNLAEEVKQTFRGLKLDQVYKEYEEKALVDLSKHINSIDESEGLKKEVFLMFGVNHTNYKSQFDAVASN</sequence>
<evidence type="ECO:0008006" key="8">
    <source>
        <dbReference type="Google" id="ProtNLM"/>
    </source>
</evidence>
<keyword evidence="7" id="KW-1185">Reference proteome</keyword>
<evidence type="ECO:0000256" key="2">
    <source>
        <dbReference type="ARBA" id="ARBA00022679"/>
    </source>
</evidence>
<dbReference type="InterPro" id="IPR039702">
    <property type="entry name" value="FPS1-like"/>
</dbReference>
<comment type="similarity">
    <text evidence="5">Belongs to the FPP/GGPP synthase family.</text>
</comment>
<dbReference type="EMBL" id="KV878131">
    <property type="protein sequence ID" value="OJJ03880.1"/>
    <property type="molecule type" value="Genomic_DNA"/>
</dbReference>
<dbReference type="OrthoDB" id="10257492at2759"/>
<dbReference type="Gene3D" id="1.10.600.10">
    <property type="entry name" value="Farnesyl Diphosphate Synthase"/>
    <property type="match status" value="1"/>
</dbReference>
<evidence type="ECO:0000313" key="7">
    <source>
        <dbReference type="Proteomes" id="UP000184073"/>
    </source>
</evidence>
<evidence type="ECO:0000256" key="3">
    <source>
        <dbReference type="ARBA" id="ARBA00022723"/>
    </source>
</evidence>
<dbReference type="AlphaFoldDB" id="A0A1L9PQV1"/>
<dbReference type="SFLD" id="SFLDS00005">
    <property type="entry name" value="Isoprenoid_Synthase_Type_I"/>
    <property type="match status" value="1"/>
</dbReference>
<dbReference type="SUPFAM" id="SSF48576">
    <property type="entry name" value="Terpenoid synthases"/>
    <property type="match status" value="1"/>
</dbReference>
<evidence type="ECO:0000256" key="1">
    <source>
        <dbReference type="ARBA" id="ARBA00001946"/>
    </source>
</evidence>
<dbReference type="InterPro" id="IPR000092">
    <property type="entry name" value="Polyprenyl_synt"/>
</dbReference>
<accession>A0A1L9PQV1</accession>
<gene>
    <name evidence="6" type="ORF">ASPVEDRAFT_54187</name>
</gene>
<dbReference type="GO" id="GO:0005737">
    <property type="term" value="C:cytoplasm"/>
    <property type="evidence" value="ECO:0007669"/>
    <property type="project" value="TreeGrafter"/>
</dbReference>
<keyword evidence="4" id="KW-0460">Magnesium</keyword>
<comment type="cofactor">
    <cofactor evidence="1">
        <name>Mg(2+)</name>
        <dbReference type="ChEBI" id="CHEBI:18420"/>
    </cofactor>
</comment>
<dbReference type="PANTHER" id="PTHR11525:SF0">
    <property type="entry name" value="FARNESYL PYROPHOSPHATE SYNTHASE"/>
    <property type="match status" value="1"/>
</dbReference>
<dbReference type="GO" id="GO:0046165">
    <property type="term" value="P:alcohol biosynthetic process"/>
    <property type="evidence" value="ECO:0007669"/>
    <property type="project" value="UniProtKB-ARBA"/>
</dbReference>
<dbReference type="GeneID" id="63730408"/>
<dbReference type="GO" id="GO:0046872">
    <property type="term" value="F:metal ion binding"/>
    <property type="evidence" value="ECO:0007669"/>
    <property type="project" value="UniProtKB-KW"/>
</dbReference>
<keyword evidence="3" id="KW-0479">Metal-binding</keyword>
<organism evidence="6 7">
    <name type="scientific">Aspergillus versicolor CBS 583.65</name>
    <dbReference type="NCBI Taxonomy" id="1036611"/>
    <lineage>
        <taxon>Eukaryota</taxon>
        <taxon>Fungi</taxon>
        <taxon>Dikarya</taxon>
        <taxon>Ascomycota</taxon>
        <taxon>Pezizomycotina</taxon>
        <taxon>Eurotiomycetes</taxon>
        <taxon>Eurotiomycetidae</taxon>
        <taxon>Eurotiales</taxon>
        <taxon>Aspergillaceae</taxon>
        <taxon>Aspergillus</taxon>
        <taxon>Aspergillus subgen. Nidulantes</taxon>
    </lineage>
</organism>
<evidence type="ECO:0000256" key="5">
    <source>
        <dbReference type="RuleBase" id="RU004466"/>
    </source>
</evidence>